<evidence type="ECO:0000313" key="5">
    <source>
        <dbReference type="Proteomes" id="UP000715441"/>
    </source>
</evidence>
<dbReference type="PANTHER" id="PTHR30466:SF11">
    <property type="entry name" value="FLAVIN-DEPENDENT MONOOXYGENASE, REDUCTASE SUBUNIT HSAB"/>
    <property type="match status" value="1"/>
</dbReference>
<feature type="domain" description="Flavin reductase like" evidence="3">
    <location>
        <begin position="22"/>
        <end position="165"/>
    </location>
</feature>
<organism evidence="4 5">
    <name type="scientific">Amycolatopsis acididurans</name>
    <dbReference type="NCBI Taxonomy" id="2724524"/>
    <lineage>
        <taxon>Bacteria</taxon>
        <taxon>Bacillati</taxon>
        <taxon>Actinomycetota</taxon>
        <taxon>Actinomycetes</taxon>
        <taxon>Pseudonocardiales</taxon>
        <taxon>Pseudonocardiaceae</taxon>
        <taxon>Amycolatopsis</taxon>
    </lineage>
</organism>
<accession>A0ABX1IXP9</accession>
<keyword evidence="2" id="KW-0560">Oxidoreductase</keyword>
<reference evidence="4 5" key="1">
    <citation type="submission" date="2020-04" db="EMBL/GenBank/DDBJ databases">
        <title>Novel species.</title>
        <authorList>
            <person name="Teo W.F.A."/>
            <person name="Lipun K."/>
            <person name="Srisuk N."/>
            <person name="Duangmal K."/>
        </authorList>
    </citation>
    <scope>NUCLEOTIDE SEQUENCE [LARGE SCALE GENOMIC DNA]</scope>
    <source>
        <strain evidence="4 5">K13G38</strain>
    </source>
</reference>
<sequence length="168" mass="17786">MTALTDMRPIEHVGGRELRSAFACFPTGVTALCAHGEHGPDGMAASAFTAASLEPALVTVCVQRASATWPRLRALPRIGVSVLAAGQEDTCRSLSATTGDRFTGVAWEASDSGAVFVTGAVSWLECVVHDELEAGDHIIVVLRIQRLLATQDTPPLVFHASRFRCLTG</sequence>
<dbReference type="Gene3D" id="2.30.110.10">
    <property type="entry name" value="Electron Transport, Fmn-binding Protein, Chain A"/>
    <property type="match status" value="1"/>
</dbReference>
<keyword evidence="5" id="KW-1185">Reference proteome</keyword>
<evidence type="ECO:0000313" key="4">
    <source>
        <dbReference type="EMBL" id="NKQ52278.1"/>
    </source>
</evidence>
<comment type="similarity">
    <text evidence="1">Belongs to the non-flavoprotein flavin reductase family.</text>
</comment>
<dbReference type="Pfam" id="PF01613">
    <property type="entry name" value="Flavin_Reduct"/>
    <property type="match status" value="1"/>
</dbReference>
<evidence type="ECO:0000259" key="3">
    <source>
        <dbReference type="SMART" id="SM00903"/>
    </source>
</evidence>
<dbReference type="InterPro" id="IPR012349">
    <property type="entry name" value="Split_barrel_FMN-bd"/>
</dbReference>
<dbReference type="Proteomes" id="UP000715441">
    <property type="component" value="Unassembled WGS sequence"/>
</dbReference>
<proteinExistence type="inferred from homology"/>
<dbReference type="InterPro" id="IPR050268">
    <property type="entry name" value="NADH-dep_flavin_reductase"/>
</dbReference>
<dbReference type="RefSeq" id="WP_168511995.1">
    <property type="nucleotide sequence ID" value="NZ_JAAXLS010000002.1"/>
</dbReference>
<name>A0ABX1IXP9_9PSEU</name>
<dbReference type="InterPro" id="IPR002563">
    <property type="entry name" value="Flavin_Rdtase-like_dom"/>
</dbReference>
<dbReference type="EMBL" id="JAAXLS010000002">
    <property type="protein sequence ID" value="NKQ52278.1"/>
    <property type="molecule type" value="Genomic_DNA"/>
</dbReference>
<dbReference type="SUPFAM" id="SSF50475">
    <property type="entry name" value="FMN-binding split barrel"/>
    <property type="match status" value="1"/>
</dbReference>
<dbReference type="SMART" id="SM00903">
    <property type="entry name" value="Flavin_Reduct"/>
    <property type="match status" value="1"/>
</dbReference>
<protein>
    <submittedName>
        <fullName evidence="4">Flavin reductase family protein</fullName>
    </submittedName>
</protein>
<dbReference type="PANTHER" id="PTHR30466">
    <property type="entry name" value="FLAVIN REDUCTASE"/>
    <property type="match status" value="1"/>
</dbReference>
<gene>
    <name evidence="4" type="ORF">HFP15_05230</name>
</gene>
<comment type="caution">
    <text evidence="4">The sequence shown here is derived from an EMBL/GenBank/DDBJ whole genome shotgun (WGS) entry which is preliminary data.</text>
</comment>
<evidence type="ECO:0000256" key="2">
    <source>
        <dbReference type="ARBA" id="ARBA00023002"/>
    </source>
</evidence>
<evidence type="ECO:0000256" key="1">
    <source>
        <dbReference type="ARBA" id="ARBA00008898"/>
    </source>
</evidence>